<dbReference type="Pfam" id="PF00662">
    <property type="entry name" value="Proton_antipo_N"/>
    <property type="match status" value="1"/>
</dbReference>
<evidence type="ECO:0000256" key="12">
    <source>
        <dbReference type="ARBA" id="ARBA00023075"/>
    </source>
</evidence>
<evidence type="ECO:0000256" key="11">
    <source>
        <dbReference type="ARBA" id="ARBA00023027"/>
    </source>
</evidence>
<keyword evidence="4 16" id="KW-0813">Transport</keyword>
<dbReference type="EC" id="7.1.1.2" evidence="2 16"/>
<feature type="transmembrane region" description="Helical" evidence="16">
    <location>
        <begin position="184"/>
        <end position="202"/>
    </location>
</feature>
<reference evidence="20" key="1">
    <citation type="submission" date="2020-07" db="EMBL/GenBank/DDBJ databases">
        <authorList>
            <person name="Liu Y.Y."/>
            <person name="Yang Y.Y."/>
            <person name="Song H.H."/>
            <person name="Wang X.X."/>
            <person name="Liu C.C."/>
            <person name="Mu X.X."/>
        </authorList>
    </citation>
    <scope>NUCLEOTIDE SEQUENCE</scope>
</reference>
<evidence type="ECO:0000256" key="3">
    <source>
        <dbReference type="ARBA" id="ARBA00021096"/>
    </source>
</evidence>
<feature type="transmembrane region" description="Helical" evidence="16">
    <location>
        <begin position="144"/>
        <end position="163"/>
    </location>
</feature>
<feature type="transmembrane region" description="Helical" evidence="16">
    <location>
        <begin position="121"/>
        <end position="138"/>
    </location>
</feature>
<feature type="transmembrane region" description="Helical" evidence="16">
    <location>
        <begin position="527"/>
        <end position="545"/>
    </location>
</feature>
<evidence type="ECO:0000259" key="18">
    <source>
        <dbReference type="Pfam" id="PF00662"/>
    </source>
</evidence>
<dbReference type="PANTHER" id="PTHR42829:SF2">
    <property type="entry name" value="NADH-UBIQUINONE OXIDOREDUCTASE CHAIN 5"/>
    <property type="match status" value="1"/>
</dbReference>
<keyword evidence="14 16" id="KW-0472">Membrane</keyword>
<feature type="transmembrane region" description="Helical" evidence="16">
    <location>
        <begin position="214"/>
        <end position="234"/>
    </location>
</feature>
<evidence type="ECO:0000256" key="7">
    <source>
        <dbReference type="ARBA" id="ARBA00022792"/>
    </source>
</evidence>
<comment type="function">
    <text evidence="16">Core subunit of the mitochondrial membrane respiratory chain NADH dehydrogenase (Complex I) which catalyzes electron transfer from NADH through the respiratory chain, using ubiquinone as an electron acceptor. Essential for the catalytic activity and assembly of complex I.</text>
</comment>
<dbReference type="PANTHER" id="PTHR42829">
    <property type="entry name" value="NADH-UBIQUINONE OXIDOREDUCTASE CHAIN 5"/>
    <property type="match status" value="1"/>
</dbReference>
<dbReference type="RefSeq" id="YP_010021622.1">
    <property type="nucleotide sequence ID" value="NC_053637.1"/>
</dbReference>
<feature type="transmembrane region" description="Helical" evidence="16">
    <location>
        <begin position="278"/>
        <end position="299"/>
    </location>
</feature>
<proteinExistence type="inferred from homology"/>
<feature type="transmembrane region" description="Helical" evidence="16">
    <location>
        <begin position="246"/>
        <end position="266"/>
    </location>
</feature>
<comment type="subcellular location">
    <subcellularLocation>
        <location evidence="1">Mitochondrion inner membrane</location>
        <topology evidence="1">Multi-pass membrane protein</topology>
    </subcellularLocation>
</comment>
<evidence type="ECO:0000313" key="20">
    <source>
        <dbReference type="EMBL" id="QOL10563.1"/>
    </source>
</evidence>
<feature type="transmembrane region" description="Helical" evidence="16">
    <location>
        <begin position="330"/>
        <end position="355"/>
    </location>
</feature>
<dbReference type="Pfam" id="PF00361">
    <property type="entry name" value="Proton_antipo_M"/>
    <property type="match status" value="1"/>
</dbReference>
<dbReference type="InterPro" id="IPR010934">
    <property type="entry name" value="NADH_DH_su5_C"/>
</dbReference>
<dbReference type="InterPro" id="IPR018393">
    <property type="entry name" value="NADHpl_OxRdtase_5_subgr"/>
</dbReference>
<dbReference type="Pfam" id="PF06455">
    <property type="entry name" value="NADH5_C"/>
    <property type="match status" value="1"/>
</dbReference>
<geneLocation type="mitochondrion" evidence="20"/>
<evidence type="ECO:0000256" key="5">
    <source>
        <dbReference type="ARBA" id="ARBA00022660"/>
    </source>
</evidence>
<dbReference type="GO" id="GO:0042773">
    <property type="term" value="P:ATP synthesis coupled electron transport"/>
    <property type="evidence" value="ECO:0007669"/>
    <property type="project" value="InterPro"/>
</dbReference>
<feature type="transmembrane region" description="Helical" evidence="16">
    <location>
        <begin position="411"/>
        <end position="433"/>
    </location>
</feature>
<dbReference type="GO" id="GO:0015990">
    <property type="term" value="P:electron transport coupled proton transport"/>
    <property type="evidence" value="ECO:0007669"/>
    <property type="project" value="TreeGrafter"/>
</dbReference>
<dbReference type="CTD" id="4540"/>
<feature type="transmembrane region" description="Helical" evidence="16">
    <location>
        <begin position="490"/>
        <end position="507"/>
    </location>
</feature>
<evidence type="ECO:0000256" key="6">
    <source>
        <dbReference type="ARBA" id="ARBA00022692"/>
    </source>
</evidence>
<evidence type="ECO:0000259" key="17">
    <source>
        <dbReference type="Pfam" id="PF00361"/>
    </source>
</evidence>
<feature type="transmembrane region" description="Helical" evidence="16">
    <location>
        <begin position="43"/>
        <end position="62"/>
    </location>
</feature>
<keyword evidence="9" id="KW-0249">Electron transport</keyword>
<keyword evidence="10 16" id="KW-1133">Transmembrane helix</keyword>
<comment type="catalytic activity">
    <reaction evidence="15 16">
        <text>a ubiquinone + NADH + 5 H(+)(in) = a ubiquinol + NAD(+) + 4 H(+)(out)</text>
        <dbReference type="Rhea" id="RHEA:29091"/>
        <dbReference type="Rhea" id="RHEA-COMP:9565"/>
        <dbReference type="Rhea" id="RHEA-COMP:9566"/>
        <dbReference type="ChEBI" id="CHEBI:15378"/>
        <dbReference type="ChEBI" id="CHEBI:16389"/>
        <dbReference type="ChEBI" id="CHEBI:17976"/>
        <dbReference type="ChEBI" id="CHEBI:57540"/>
        <dbReference type="ChEBI" id="CHEBI:57945"/>
        <dbReference type="EC" id="7.1.1.2"/>
    </reaction>
</comment>
<name>A0A7L9R5A6_9TELE</name>
<evidence type="ECO:0000256" key="14">
    <source>
        <dbReference type="ARBA" id="ARBA00023136"/>
    </source>
</evidence>
<keyword evidence="11 16" id="KW-0520">NAD</keyword>
<dbReference type="GO" id="GO:0005743">
    <property type="term" value="C:mitochondrial inner membrane"/>
    <property type="evidence" value="ECO:0007669"/>
    <property type="project" value="UniProtKB-SubCell"/>
</dbReference>
<organism evidence="20">
    <name type="scientific">Moolgarda perusii</name>
    <name type="common">longfinned mullet</name>
    <dbReference type="NCBI Taxonomy" id="1111165"/>
    <lineage>
        <taxon>Eukaryota</taxon>
        <taxon>Metazoa</taxon>
        <taxon>Chordata</taxon>
        <taxon>Craniata</taxon>
        <taxon>Vertebrata</taxon>
        <taxon>Euteleostomi</taxon>
        <taxon>Actinopterygii</taxon>
        <taxon>Neopterygii</taxon>
        <taxon>Teleostei</taxon>
        <taxon>Neoteleostei</taxon>
        <taxon>Acanthomorphata</taxon>
        <taxon>Ovalentaria</taxon>
        <taxon>Mugilomorphae</taxon>
        <taxon>Mugilidae</taxon>
        <taxon>Moolgarda</taxon>
    </lineage>
</organism>
<gene>
    <name evidence="20" type="primary">ND5</name>
</gene>
<dbReference type="GO" id="GO:0008137">
    <property type="term" value="F:NADH dehydrogenase (ubiquinone) activity"/>
    <property type="evidence" value="ECO:0007669"/>
    <property type="project" value="UniProtKB-EC"/>
</dbReference>
<feature type="transmembrane region" description="Helical" evidence="16">
    <location>
        <begin position="82"/>
        <end position="109"/>
    </location>
</feature>
<feature type="transmembrane region" description="Helical" evidence="16">
    <location>
        <begin position="12"/>
        <end position="31"/>
    </location>
</feature>
<dbReference type="EMBL" id="MT724569">
    <property type="protein sequence ID" value="QOL10563.1"/>
    <property type="molecule type" value="Genomic_DNA"/>
</dbReference>
<comment type="similarity">
    <text evidence="16">Belongs to the complex I subunit 5 family.</text>
</comment>
<feature type="domain" description="NADH:quinone oxidoreductase/Mrp antiporter transmembrane" evidence="17">
    <location>
        <begin position="138"/>
        <end position="420"/>
    </location>
</feature>
<feature type="transmembrane region" description="Helical" evidence="16">
    <location>
        <begin position="454"/>
        <end position="478"/>
    </location>
</feature>
<evidence type="ECO:0000256" key="9">
    <source>
        <dbReference type="ARBA" id="ARBA00022982"/>
    </source>
</evidence>
<feature type="transmembrane region" description="Helical" evidence="16">
    <location>
        <begin position="376"/>
        <end position="396"/>
    </location>
</feature>
<dbReference type="InterPro" id="IPR001750">
    <property type="entry name" value="ND/Mrp_TM"/>
</dbReference>
<evidence type="ECO:0000256" key="8">
    <source>
        <dbReference type="ARBA" id="ARBA00022967"/>
    </source>
</evidence>
<evidence type="ECO:0000256" key="4">
    <source>
        <dbReference type="ARBA" id="ARBA00022448"/>
    </source>
</evidence>
<dbReference type="PRINTS" id="PR01434">
    <property type="entry name" value="NADHDHGNASE5"/>
</dbReference>
<keyword evidence="12 16" id="KW-0830">Ubiquinone</keyword>
<keyword evidence="6 16" id="KW-0812">Transmembrane</keyword>
<dbReference type="InterPro" id="IPR001516">
    <property type="entry name" value="Proton_antipo_N"/>
</dbReference>
<keyword evidence="5" id="KW-0679">Respiratory chain</keyword>
<feature type="domain" description="NADH-Ubiquinone oxidoreductase (complex I) chain 5 N-terminal" evidence="18">
    <location>
        <begin position="72"/>
        <end position="122"/>
    </location>
</feature>
<sequence length="620" mass="68127">MEVMTQEIVMSALYSSILLILISPYFPIRPHSPLLPSVSPKKAVAVALCYSLFLLSIHLAFGSETVSYHFNWLNALPFDLNIGFYIDSYTVFFTTVALYVSLAIFYFAEWYMHSDPNMDKFFKYMTAFLVSMLILVSANNLFQIFIGWEGVGIMSFLLISWWHGRAEANLAALQAMLYNRLGDIGFLVALAWSALILGSWDVQQTTLDMKNMDISIPAFALLAAACAKSAQFGLHHWLPSAMEGPTPVSALLHSSTMVVAGVFMLVRMAPMLVEQKAMLSLCLCMGALTTLFGAACALTQFDMKKIVAYSTSSQLGLMMTAIGVSHPQMAFLHICTHAFFKAMMFISAGNIIHYLDNEQDIRKMGGMKKLAPMTSTAIIIGSLAITGTPFLAGFYSKDAILEALSSSYMNAWAFILVIVATSFSAAYSFRLIYYVLLGHPRFSPRAPLNENNPAVALPLLALSMGSIIAGALISYNLIPLVTPVSTFPTSLKLAGLTASLSGFILAYDITRLTYMIPKTSPVKTVPLPLSLFIFSNLLAFIPTILHRFFPLMAFLLGHTIAGQIVDSITAKKIGPKLITKFSQKMSAHVNTLHWGLAKICLTFFLMTLVISVFLTAHYAL</sequence>
<dbReference type="GO" id="GO:0003954">
    <property type="term" value="F:NADH dehydrogenase activity"/>
    <property type="evidence" value="ECO:0007669"/>
    <property type="project" value="TreeGrafter"/>
</dbReference>
<feature type="domain" description="NADH dehydrogenase subunit 5 C-terminal" evidence="19">
    <location>
        <begin position="427"/>
        <end position="614"/>
    </location>
</feature>
<evidence type="ECO:0000259" key="19">
    <source>
        <dbReference type="Pfam" id="PF06455"/>
    </source>
</evidence>
<keyword evidence="8" id="KW-1278">Translocase</keyword>
<dbReference type="NCBIfam" id="TIGR01974">
    <property type="entry name" value="NDH_I_L"/>
    <property type="match status" value="1"/>
</dbReference>
<evidence type="ECO:0000256" key="1">
    <source>
        <dbReference type="ARBA" id="ARBA00004448"/>
    </source>
</evidence>
<feature type="transmembrane region" description="Helical" evidence="16">
    <location>
        <begin position="591"/>
        <end position="614"/>
    </location>
</feature>
<keyword evidence="13 16" id="KW-0496">Mitochondrion</keyword>
<evidence type="ECO:0000256" key="16">
    <source>
        <dbReference type="RuleBase" id="RU003404"/>
    </source>
</evidence>
<dbReference type="InterPro" id="IPR003945">
    <property type="entry name" value="NU5C-like"/>
</dbReference>
<dbReference type="AlphaFoldDB" id="A0A7L9R5A6"/>
<dbReference type="GeneID" id="63359156"/>
<accession>A0A7L9R5A6</accession>
<evidence type="ECO:0000256" key="2">
    <source>
        <dbReference type="ARBA" id="ARBA00012944"/>
    </source>
</evidence>
<evidence type="ECO:0000256" key="13">
    <source>
        <dbReference type="ARBA" id="ARBA00023128"/>
    </source>
</evidence>
<evidence type="ECO:0000256" key="15">
    <source>
        <dbReference type="ARBA" id="ARBA00049551"/>
    </source>
</evidence>
<protein>
    <recommendedName>
        <fullName evidence="3 16">NADH-ubiquinone oxidoreductase chain 5</fullName>
        <ecNumber evidence="2 16">7.1.1.2</ecNumber>
    </recommendedName>
</protein>
<keyword evidence="7" id="KW-0999">Mitochondrion inner membrane</keyword>
<evidence type="ECO:0000256" key="10">
    <source>
        <dbReference type="ARBA" id="ARBA00022989"/>
    </source>
</evidence>